<evidence type="ECO:0000313" key="2">
    <source>
        <dbReference type="Proteomes" id="UP000020595"/>
    </source>
</evidence>
<dbReference type="Proteomes" id="UP000020595">
    <property type="component" value="Unassembled WGS sequence"/>
</dbReference>
<comment type="caution">
    <text evidence="1">The sequence shown here is derived from an EMBL/GenBank/DDBJ whole genome shotgun (WGS) entry which is preliminary data.</text>
</comment>
<gene>
    <name evidence="1" type="ORF">J512_2408</name>
</gene>
<proteinExistence type="predicted"/>
<protein>
    <recommendedName>
        <fullName evidence="3">Protein singed</fullName>
    </recommendedName>
</protein>
<name>A0A009IN10_ACIB9</name>
<evidence type="ECO:0000313" key="1">
    <source>
        <dbReference type="EMBL" id="EXB05198.1"/>
    </source>
</evidence>
<dbReference type="AlphaFoldDB" id="A0A009IN10"/>
<accession>A0A009IN10</accession>
<dbReference type="EMBL" id="JEWH01000030">
    <property type="protein sequence ID" value="EXB05198.1"/>
    <property type="molecule type" value="Genomic_DNA"/>
</dbReference>
<organism evidence="1 2">
    <name type="scientific">Acinetobacter baumannii (strain 1295743)</name>
    <dbReference type="NCBI Taxonomy" id="1310613"/>
    <lineage>
        <taxon>Bacteria</taxon>
        <taxon>Pseudomonadati</taxon>
        <taxon>Pseudomonadota</taxon>
        <taxon>Gammaproteobacteria</taxon>
        <taxon>Moraxellales</taxon>
        <taxon>Moraxellaceae</taxon>
        <taxon>Acinetobacter</taxon>
        <taxon>Acinetobacter calcoaceticus/baumannii complex</taxon>
    </lineage>
</organism>
<reference evidence="1 2" key="1">
    <citation type="submission" date="2014-02" db="EMBL/GenBank/DDBJ databases">
        <title>Comparative genomics and transcriptomics to identify genetic mechanisms underlying the emergence of carbapenem resistant Acinetobacter baumannii (CRAb).</title>
        <authorList>
            <person name="Harris A.D."/>
            <person name="Johnson K.J."/>
            <person name="George J."/>
            <person name="Shefchek K."/>
            <person name="Daugherty S.C."/>
            <person name="Parankush S."/>
            <person name="Sadzewicz L."/>
            <person name="Tallon L."/>
            <person name="Sengamalay N."/>
            <person name="Hazen T.H."/>
            <person name="Rasko D.A."/>
        </authorList>
    </citation>
    <scope>NUCLEOTIDE SEQUENCE [LARGE SCALE GENOMIC DNA]</scope>
    <source>
        <strain evidence="1 2">1295743</strain>
    </source>
</reference>
<dbReference type="PATRIC" id="fig|1310613.3.peg.2317"/>
<dbReference type="RefSeq" id="WP_032051270.1">
    <property type="nucleotide sequence ID" value="NZ_JEWH01000030.1"/>
</dbReference>
<sequence length="130" mass="13980">MIKYITVADIDAKLGNDWADSDSAKARAVMITNVWLTNLKLPDTTDNQPLKDAILLAAVELIPDAVNGSLYTEVETGVLSETVSAQSGTSVSNTYSATHKTYTANENLALAILKPWLDKGFGNVILLVKI</sequence>
<evidence type="ECO:0008006" key="3">
    <source>
        <dbReference type="Google" id="ProtNLM"/>
    </source>
</evidence>